<keyword evidence="3" id="KW-1185">Reference proteome</keyword>
<dbReference type="PROSITE" id="PS50022">
    <property type="entry name" value="FA58C_3"/>
    <property type="match status" value="1"/>
</dbReference>
<gene>
    <name evidence="2" type="ORF">MQE35_03930</name>
</gene>
<reference evidence="2" key="1">
    <citation type="submission" date="2022-03" db="EMBL/GenBank/DDBJ databases">
        <title>Description of Abyssus ytuae gen. nov., sp. nov., a novel member of the family Flavobacteriaceae isolated from the sediment of Mariana Trench.</title>
        <authorList>
            <person name="Zhang J."/>
            <person name="Xu X."/>
        </authorList>
    </citation>
    <scope>NUCLEOTIDE SEQUENCE</scope>
    <source>
        <strain evidence="2">MT3330</strain>
    </source>
</reference>
<evidence type="ECO:0000313" key="3">
    <source>
        <dbReference type="Proteomes" id="UP000831290"/>
    </source>
</evidence>
<dbReference type="KEGG" id="fbm:MQE35_03930"/>
<evidence type="ECO:0000259" key="1">
    <source>
        <dbReference type="PROSITE" id="PS50022"/>
    </source>
</evidence>
<dbReference type="RefSeq" id="WP_255844674.1">
    <property type="nucleotide sequence ID" value="NZ_CP094358.1"/>
</dbReference>
<dbReference type="Gene3D" id="2.60.120.260">
    <property type="entry name" value="Galactose-binding domain-like"/>
    <property type="match status" value="1"/>
</dbReference>
<dbReference type="PROSITE" id="PS51257">
    <property type="entry name" value="PROKAR_LIPOPROTEIN"/>
    <property type="match status" value="1"/>
</dbReference>
<sequence length="467" mass="52898">MKKIRYYIIVLPFLFGFLTSCNDTFEFHEKYINEGETIYATKVDSIKTFPGNQRIQLSGYLSTAFDVEIITVYWDNKAHNRVFPYSKSENDIDSLDLIIEDLEEKSYEFEIYTSDSDGNNSIKVTAFGTVYGENYRSNLEARLINSFSLDSNNNALVNFNIASELTRATEVKFTNFSGEEVVNTVLSDESETILEQVDITAPIMYRTFYVPIAATEDGNETTIDEFDSDWEIYTLPANIDAILESITIEPILAGVIINWENPNNSEMNFSFEKMVDGNPVTDTTSSSESTDSFILGAMEEGTQNIEITISDLLGNSKSAFFEVTPLPIIELDKSSWLIVDFSSEEANDFITSVIDGDTGTFWHTQWRDAQPGYPHHFTIDLGEEKDIAYFEIFRRPGDDRGATVHEFWVSNDNINFTKVATLNAKLENDNGYIATADAFTKGRYIKYIATQGPDFFTFLAEINIYGN</sequence>
<dbReference type="InterPro" id="IPR008979">
    <property type="entry name" value="Galactose-bd-like_sf"/>
</dbReference>
<dbReference type="InterPro" id="IPR000421">
    <property type="entry name" value="FA58C"/>
</dbReference>
<dbReference type="AlphaFoldDB" id="A0A9E7D424"/>
<dbReference type="EMBL" id="CP094358">
    <property type="protein sequence ID" value="UOB18444.1"/>
    <property type="molecule type" value="Genomic_DNA"/>
</dbReference>
<evidence type="ECO:0000313" key="2">
    <source>
        <dbReference type="EMBL" id="UOB18444.1"/>
    </source>
</evidence>
<feature type="domain" description="F5/8 type C" evidence="1">
    <location>
        <begin position="355"/>
        <end position="467"/>
    </location>
</feature>
<dbReference type="Proteomes" id="UP000831290">
    <property type="component" value="Chromosome"/>
</dbReference>
<dbReference type="Pfam" id="PF16389">
    <property type="entry name" value="DUF4998"/>
    <property type="match status" value="1"/>
</dbReference>
<dbReference type="SUPFAM" id="SSF49785">
    <property type="entry name" value="Galactose-binding domain-like"/>
    <property type="match status" value="1"/>
</dbReference>
<accession>A0A9E7D424</accession>
<name>A0A9E7D424_9FLAO</name>
<protein>
    <submittedName>
        <fullName evidence="2">Discoidin domain-containing protein</fullName>
    </submittedName>
</protein>
<proteinExistence type="predicted"/>
<organism evidence="2 3">
    <name type="scientific">Abyssalbus ytuae</name>
    <dbReference type="NCBI Taxonomy" id="2926907"/>
    <lineage>
        <taxon>Bacteria</taxon>
        <taxon>Pseudomonadati</taxon>
        <taxon>Bacteroidota</taxon>
        <taxon>Flavobacteriia</taxon>
        <taxon>Flavobacteriales</taxon>
        <taxon>Flavobacteriaceae</taxon>
        <taxon>Abyssalbus</taxon>
    </lineage>
</organism>
<dbReference type="Pfam" id="PF00754">
    <property type="entry name" value="F5_F8_type_C"/>
    <property type="match status" value="1"/>
</dbReference>